<protein>
    <submittedName>
        <fullName evidence="2">Uncharacterized protein</fullName>
    </submittedName>
</protein>
<dbReference type="Proteomes" id="UP000053617">
    <property type="component" value="Unassembled WGS sequence"/>
</dbReference>
<evidence type="ECO:0000256" key="1">
    <source>
        <dbReference type="SAM" id="SignalP"/>
    </source>
</evidence>
<feature type="chain" id="PRO_5002244725" evidence="1">
    <location>
        <begin position="21"/>
        <end position="285"/>
    </location>
</feature>
<dbReference type="PANTHER" id="PTHR32015">
    <property type="entry name" value="FASTING INDUCED LIPASE"/>
    <property type="match status" value="1"/>
</dbReference>
<dbReference type="EMBL" id="KN847486">
    <property type="protein sequence ID" value="KIW99444.1"/>
    <property type="molecule type" value="Genomic_DNA"/>
</dbReference>
<reference evidence="2 3" key="1">
    <citation type="submission" date="2015-01" db="EMBL/GenBank/DDBJ databases">
        <title>The Genome Sequence of Rhinocladiella mackenzie CBS 650.93.</title>
        <authorList>
            <consortium name="The Broad Institute Genomics Platform"/>
            <person name="Cuomo C."/>
            <person name="de Hoog S."/>
            <person name="Gorbushina A."/>
            <person name="Stielow B."/>
            <person name="Teixiera M."/>
            <person name="Abouelleil A."/>
            <person name="Chapman S.B."/>
            <person name="Priest M."/>
            <person name="Young S.K."/>
            <person name="Wortman J."/>
            <person name="Nusbaum C."/>
            <person name="Birren B."/>
        </authorList>
    </citation>
    <scope>NUCLEOTIDE SEQUENCE [LARGE SCALE GENOMIC DNA]</scope>
    <source>
        <strain evidence="2 3">CBS 650.93</strain>
    </source>
</reference>
<name>A0A0D2IRU0_9EURO</name>
<dbReference type="SUPFAM" id="SSF53474">
    <property type="entry name" value="alpha/beta-Hydrolases"/>
    <property type="match status" value="1"/>
</dbReference>
<dbReference type="GO" id="GO:0016042">
    <property type="term" value="P:lipid catabolic process"/>
    <property type="evidence" value="ECO:0007669"/>
    <property type="project" value="InterPro"/>
</dbReference>
<dbReference type="AlphaFoldDB" id="A0A0D2IRU0"/>
<dbReference type="GO" id="GO:0016298">
    <property type="term" value="F:lipase activity"/>
    <property type="evidence" value="ECO:0007669"/>
    <property type="project" value="TreeGrafter"/>
</dbReference>
<dbReference type="Pfam" id="PF01674">
    <property type="entry name" value="Lipase_2"/>
    <property type="match status" value="1"/>
</dbReference>
<sequence>MKQSLVYHVALLAWASLAVSSPISRRDVFGHNDFSCQSLNHPNPVILLHGLGANEYEDLNVLEAYLQTQEFCTFGITYGAYDAFPFFGGLKAIADSAQEIAQFILQVRSETGADKVDLVGHSEGGFQALYVPKFEPGVAGIVDKIVSIAPPTHGTTFANLADLAYLGGNASRDAVGEILQTFGCPACDDLLVGGDAVARLDDGPIAQPGNNVLVLASKSDELVTPTSTSFIHEDGVTNVWTQDKCPLEILGHIGLAYDLDVWWTVQNWLDPAFQVPALCVPGLPF</sequence>
<accession>A0A0D2IRU0</accession>
<dbReference type="RefSeq" id="XP_013266581.1">
    <property type="nucleotide sequence ID" value="XM_013411127.1"/>
</dbReference>
<dbReference type="OrthoDB" id="9974421at2759"/>
<keyword evidence="3" id="KW-1185">Reference proteome</keyword>
<dbReference type="VEuPathDB" id="FungiDB:Z518_11183"/>
<dbReference type="STRING" id="1442369.A0A0D2IRU0"/>
<proteinExistence type="predicted"/>
<dbReference type="GeneID" id="25299254"/>
<gene>
    <name evidence="2" type="ORF">Z518_11183</name>
</gene>
<keyword evidence="1" id="KW-0732">Signal</keyword>
<dbReference type="Gene3D" id="3.40.50.1820">
    <property type="entry name" value="alpha/beta hydrolase"/>
    <property type="match status" value="1"/>
</dbReference>
<dbReference type="PANTHER" id="PTHR32015:SF1">
    <property type="entry name" value="LIPASE"/>
    <property type="match status" value="1"/>
</dbReference>
<dbReference type="HOGENOM" id="CLU_029537_1_0_1"/>
<dbReference type="InterPro" id="IPR029058">
    <property type="entry name" value="AB_hydrolase_fold"/>
</dbReference>
<evidence type="ECO:0000313" key="3">
    <source>
        <dbReference type="Proteomes" id="UP000053617"/>
    </source>
</evidence>
<dbReference type="InterPro" id="IPR002918">
    <property type="entry name" value="Lipase_EstA/Esterase_EstB"/>
</dbReference>
<feature type="signal peptide" evidence="1">
    <location>
        <begin position="1"/>
        <end position="20"/>
    </location>
</feature>
<evidence type="ECO:0000313" key="2">
    <source>
        <dbReference type="EMBL" id="KIW99444.1"/>
    </source>
</evidence>
<organism evidence="2 3">
    <name type="scientific">Rhinocladiella mackenziei CBS 650.93</name>
    <dbReference type="NCBI Taxonomy" id="1442369"/>
    <lineage>
        <taxon>Eukaryota</taxon>
        <taxon>Fungi</taxon>
        <taxon>Dikarya</taxon>
        <taxon>Ascomycota</taxon>
        <taxon>Pezizomycotina</taxon>
        <taxon>Eurotiomycetes</taxon>
        <taxon>Chaetothyriomycetidae</taxon>
        <taxon>Chaetothyriales</taxon>
        <taxon>Herpotrichiellaceae</taxon>
        <taxon>Rhinocladiella</taxon>
    </lineage>
</organism>